<comment type="subcellular location">
    <subcellularLocation>
        <location evidence="1 6">Secreted</location>
    </subcellularLocation>
</comment>
<evidence type="ECO:0000313" key="8">
    <source>
        <dbReference type="Proteomes" id="UP001174677"/>
    </source>
</evidence>
<reference evidence="7" key="1">
    <citation type="journal article" date="2023" name="Plant Biotechnol. J.">
        <title>Chromosome-level wild Hevea brasiliensis genome provides new tools for genomic-assisted breeding and valuable loci to elevate rubber yield.</title>
        <authorList>
            <person name="Cheng H."/>
            <person name="Song X."/>
            <person name="Hu Y."/>
            <person name="Wu T."/>
            <person name="Yang Q."/>
            <person name="An Z."/>
            <person name="Feng S."/>
            <person name="Deng Z."/>
            <person name="Wu W."/>
            <person name="Zeng X."/>
            <person name="Tu M."/>
            <person name="Wang X."/>
            <person name="Huang H."/>
        </authorList>
    </citation>
    <scope>NUCLEOTIDE SEQUENCE</scope>
    <source>
        <strain evidence="7">MT/VB/25A 57/8</strain>
    </source>
</reference>
<protein>
    <recommendedName>
        <fullName evidence="6">S-protein homolog</fullName>
    </recommendedName>
</protein>
<evidence type="ECO:0000256" key="2">
    <source>
        <dbReference type="ARBA" id="ARBA00005581"/>
    </source>
</evidence>
<evidence type="ECO:0000256" key="3">
    <source>
        <dbReference type="ARBA" id="ARBA00022471"/>
    </source>
</evidence>
<sequence length="158" mass="18084">MVPTSWAHLSLFLILAIISYNPVLAWRPTPTLTATDSNTDGLLCFKFRVHVINGLSSNNNPLLLHCESLDDDLGNHTLYVGGDFNFKFGLKVLGGKTIFTCDFKWDLKHQHVFVFRDSIEASTCCVGDDNCYWRAQDDGIYFKVDGQQNWEKQYDWLQ</sequence>
<evidence type="ECO:0000313" key="7">
    <source>
        <dbReference type="EMBL" id="KAJ9190435.1"/>
    </source>
</evidence>
<comment type="caution">
    <text evidence="7">The sequence shown here is derived from an EMBL/GenBank/DDBJ whole genome shotgun (WGS) entry which is preliminary data.</text>
</comment>
<accession>A0ABQ9NHL7</accession>
<organism evidence="7 8">
    <name type="scientific">Hevea brasiliensis</name>
    <name type="common">Para rubber tree</name>
    <name type="synonym">Siphonia brasiliensis</name>
    <dbReference type="NCBI Taxonomy" id="3981"/>
    <lineage>
        <taxon>Eukaryota</taxon>
        <taxon>Viridiplantae</taxon>
        <taxon>Streptophyta</taxon>
        <taxon>Embryophyta</taxon>
        <taxon>Tracheophyta</taxon>
        <taxon>Spermatophyta</taxon>
        <taxon>Magnoliopsida</taxon>
        <taxon>eudicotyledons</taxon>
        <taxon>Gunneridae</taxon>
        <taxon>Pentapetalae</taxon>
        <taxon>rosids</taxon>
        <taxon>fabids</taxon>
        <taxon>Malpighiales</taxon>
        <taxon>Euphorbiaceae</taxon>
        <taxon>Crotonoideae</taxon>
        <taxon>Micrandreae</taxon>
        <taxon>Hevea</taxon>
    </lineage>
</organism>
<keyword evidence="8" id="KW-1185">Reference proteome</keyword>
<dbReference type="PANTHER" id="PTHR31232">
    <property type="match status" value="1"/>
</dbReference>
<name>A0ABQ9NHL7_HEVBR</name>
<evidence type="ECO:0000256" key="1">
    <source>
        <dbReference type="ARBA" id="ARBA00004613"/>
    </source>
</evidence>
<dbReference type="PANTHER" id="PTHR31232:SF137">
    <property type="entry name" value="S-PROTEIN HOMOLOG"/>
    <property type="match status" value="1"/>
</dbReference>
<keyword evidence="5 6" id="KW-0732">Signal</keyword>
<comment type="similarity">
    <text evidence="2 6">Belongs to the plant self-incompatibility (S1) protein family.</text>
</comment>
<evidence type="ECO:0000256" key="5">
    <source>
        <dbReference type="ARBA" id="ARBA00022729"/>
    </source>
</evidence>
<dbReference type="InterPro" id="IPR010264">
    <property type="entry name" value="Self-incomp_S1"/>
</dbReference>
<keyword evidence="3 6" id="KW-0713">Self-incompatibility</keyword>
<gene>
    <name evidence="7" type="ORF">P3X46_001639</name>
</gene>
<dbReference type="Pfam" id="PF05938">
    <property type="entry name" value="Self-incomp_S1"/>
    <property type="match status" value="1"/>
</dbReference>
<dbReference type="Proteomes" id="UP001174677">
    <property type="component" value="Chromosome 1"/>
</dbReference>
<evidence type="ECO:0000256" key="4">
    <source>
        <dbReference type="ARBA" id="ARBA00022525"/>
    </source>
</evidence>
<evidence type="ECO:0000256" key="6">
    <source>
        <dbReference type="RuleBase" id="RU367044"/>
    </source>
</evidence>
<proteinExistence type="inferred from homology"/>
<dbReference type="EMBL" id="JARPOI010000001">
    <property type="protein sequence ID" value="KAJ9190435.1"/>
    <property type="molecule type" value="Genomic_DNA"/>
</dbReference>
<keyword evidence="4 6" id="KW-0964">Secreted</keyword>
<feature type="chain" id="PRO_5044966698" description="S-protein homolog" evidence="6">
    <location>
        <begin position="26"/>
        <end position="158"/>
    </location>
</feature>
<feature type="signal peptide" evidence="6">
    <location>
        <begin position="1"/>
        <end position="25"/>
    </location>
</feature>